<evidence type="ECO:0000256" key="2">
    <source>
        <dbReference type="PROSITE-ProRule" id="PRU00284"/>
    </source>
</evidence>
<organism evidence="4 5">
    <name type="scientific">Malaciobacter canalis</name>
    <dbReference type="NCBI Taxonomy" id="1912871"/>
    <lineage>
        <taxon>Bacteria</taxon>
        <taxon>Pseudomonadati</taxon>
        <taxon>Campylobacterota</taxon>
        <taxon>Epsilonproteobacteria</taxon>
        <taxon>Campylobacterales</taxon>
        <taxon>Arcobacteraceae</taxon>
        <taxon>Malaciobacter</taxon>
    </lineage>
</organism>
<proteinExistence type="predicted"/>
<name>A0ABX4LNW2_9BACT</name>
<feature type="domain" description="Methyl-accepting transducer" evidence="3">
    <location>
        <begin position="452"/>
        <end position="656"/>
    </location>
</feature>
<evidence type="ECO:0000313" key="4">
    <source>
        <dbReference type="EMBL" id="PHO09581.1"/>
    </source>
</evidence>
<dbReference type="Pfam" id="PF00015">
    <property type="entry name" value="MCPsignal"/>
    <property type="match status" value="1"/>
</dbReference>
<evidence type="ECO:0000313" key="5">
    <source>
        <dbReference type="Proteomes" id="UP000221384"/>
    </source>
</evidence>
<accession>A0ABX4LNW2</accession>
<dbReference type="InterPro" id="IPR019494">
    <property type="entry name" value="FIST_C"/>
</dbReference>
<dbReference type="InterPro" id="IPR013702">
    <property type="entry name" value="FIST_domain_N"/>
</dbReference>
<dbReference type="SMART" id="SM00897">
    <property type="entry name" value="FIST"/>
    <property type="match status" value="1"/>
</dbReference>
<comment type="caution">
    <text evidence="4">The sequence shown here is derived from an EMBL/GenBank/DDBJ whole genome shotgun (WGS) entry which is preliminary data.</text>
</comment>
<keyword evidence="5" id="KW-1185">Reference proteome</keyword>
<evidence type="ECO:0000259" key="3">
    <source>
        <dbReference type="PROSITE" id="PS50111"/>
    </source>
</evidence>
<dbReference type="PANTHER" id="PTHR32089">
    <property type="entry name" value="METHYL-ACCEPTING CHEMOTAXIS PROTEIN MCPB"/>
    <property type="match status" value="1"/>
</dbReference>
<dbReference type="Pfam" id="PF10442">
    <property type="entry name" value="FIST_C"/>
    <property type="match status" value="1"/>
</dbReference>
<dbReference type="Proteomes" id="UP000221384">
    <property type="component" value="Unassembled WGS sequence"/>
</dbReference>
<dbReference type="Pfam" id="PF08495">
    <property type="entry name" value="FIST"/>
    <property type="match status" value="1"/>
</dbReference>
<dbReference type="EMBL" id="NWVW01000009">
    <property type="protein sequence ID" value="PHO09581.1"/>
    <property type="molecule type" value="Genomic_DNA"/>
</dbReference>
<dbReference type="InterPro" id="IPR004089">
    <property type="entry name" value="MCPsignal_dom"/>
</dbReference>
<dbReference type="PROSITE" id="PS50111">
    <property type="entry name" value="CHEMOTAXIS_TRANSDUC_2"/>
    <property type="match status" value="1"/>
</dbReference>
<dbReference type="SUPFAM" id="SSF58104">
    <property type="entry name" value="Methyl-accepting chemotaxis protein (MCP) signaling domain"/>
    <property type="match status" value="1"/>
</dbReference>
<dbReference type="SMART" id="SM01204">
    <property type="entry name" value="FIST_C"/>
    <property type="match status" value="1"/>
</dbReference>
<keyword evidence="1 2" id="KW-0807">Transducer</keyword>
<evidence type="ECO:0000256" key="1">
    <source>
        <dbReference type="ARBA" id="ARBA00023224"/>
    </source>
</evidence>
<dbReference type="Gene3D" id="1.10.287.950">
    <property type="entry name" value="Methyl-accepting chemotaxis protein"/>
    <property type="match status" value="1"/>
</dbReference>
<dbReference type="RefSeq" id="WP_099334651.1">
    <property type="nucleotide sequence ID" value="NZ_CP042812.1"/>
</dbReference>
<gene>
    <name evidence="4" type="ORF">CPG37_08755</name>
</gene>
<dbReference type="PANTHER" id="PTHR32089:SF112">
    <property type="entry name" value="LYSOZYME-LIKE PROTEIN-RELATED"/>
    <property type="match status" value="1"/>
</dbReference>
<sequence>MDNLSSQYIKVLDTNELQINKEQVQKLFFENEAPKLIIGFISPHIDFHAISEQIKSYFPSSTKVVLSTSAGELCTFNLDEKRDSLYHDASSTWNNIVLQGFSHEVIENIQVLTIPLFSEDIANSTISPANRIAKIKNEIDNQKISFKINHENCFALTFVDGLSNSESFFAEAVYDSGKLPCLLIGGSAGGKLDFKDTFIFNNEKALRHNAVVVLVKLKPTIKYGVFKSQSCEDMKISFLVAQSNVQKRTVQSVLSTKTNKIVNILDALSQYFSTSLENLPDILKDYSFAIKLDGEIYIRSIANVDVKNKEIAFFCDVAFGDILHLVKNKEFTQTTQEDYERFKHQKNHKPIAALFNDCILRRLLNQDKLNSLKTFNNIAVAGSSTFGELLGLNINQTLTALFFYKVEENEEFYDDYVDNFVSKYASFCLYYKKREVYQYQLLSRVRTALLDNLKDAFPLIQDMVTIINSVYKNTKEGNEVIDDMMNRFERFTQDIQSNVSTNNDLVEDMKKLTVDANDIKTVLSSISEIAIQTNLLALNAAIEASRAGEYGNGFKVVADEVKKLANKTQTSLTQSNKSVDIATKSIGGISSTISTASSKLHNVSEDVFKISDSFNEIQKNSKQTNGFIEEKMTGFDKLIESINTIETIQSNLEQLEENV</sequence>
<dbReference type="SMART" id="SM00283">
    <property type="entry name" value="MA"/>
    <property type="match status" value="1"/>
</dbReference>
<reference evidence="4 5" key="1">
    <citation type="submission" date="2017-09" db="EMBL/GenBank/DDBJ databases">
        <authorList>
            <person name="Perez-Cataluna A."/>
            <person name="Figueras M.J."/>
            <person name="Salas-Masso N."/>
        </authorList>
    </citation>
    <scope>NUCLEOTIDE SEQUENCE [LARGE SCALE GENOMIC DNA]</scope>
    <source>
        <strain evidence="4 5">F138-33</strain>
    </source>
</reference>
<protein>
    <submittedName>
        <fullName evidence="4">Chemotaxis protein</fullName>
    </submittedName>
</protein>